<accession>A0A5J4ST57</accession>
<organism evidence="1 2">
    <name type="scientific">Streblomastix strix</name>
    <dbReference type="NCBI Taxonomy" id="222440"/>
    <lineage>
        <taxon>Eukaryota</taxon>
        <taxon>Metamonada</taxon>
        <taxon>Preaxostyla</taxon>
        <taxon>Oxymonadida</taxon>
        <taxon>Streblomastigidae</taxon>
        <taxon>Streblomastix</taxon>
    </lineage>
</organism>
<proteinExistence type="predicted"/>
<evidence type="ECO:0000313" key="1">
    <source>
        <dbReference type="EMBL" id="KAA6348591.1"/>
    </source>
</evidence>
<dbReference type="EMBL" id="SNRW01039899">
    <property type="protein sequence ID" value="KAA6348591.1"/>
    <property type="molecule type" value="Genomic_DNA"/>
</dbReference>
<sequence length="103" mass="11385">MAIGIFHKIKQLASKVGKGLQWVNDKVVKPVVLPAIMQFSGIIPGGGLIRKGIETGSSALDAFYGQGSQQDFKEKYNDLLEDTYLRNLPIDQLSRLIKLRGNQ</sequence>
<dbReference type="AlphaFoldDB" id="A0A5J4ST57"/>
<name>A0A5J4ST57_9EUKA</name>
<evidence type="ECO:0000313" key="2">
    <source>
        <dbReference type="Proteomes" id="UP000324800"/>
    </source>
</evidence>
<gene>
    <name evidence="1" type="ORF">EZS28_051974</name>
</gene>
<reference evidence="1 2" key="1">
    <citation type="submission" date="2019-03" db="EMBL/GenBank/DDBJ databases">
        <title>Single cell metagenomics reveals metabolic interactions within the superorganism composed of flagellate Streblomastix strix and complex community of Bacteroidetes bacteria on its surface.</title>
        <authorList>
            <person name="Treitli S.C."/>
            <person name="Kolisko M."/>
            <person name="Husnik F."/>
            <person name="Keeling P."/>
            <person name="Hampl V."/>
        </authorList>
    </citation>
    <scope>NUCLEOTIDE SEQUENCE [LARGE SCALE GENOMIC DNA]</scope>
    <source>
        <strain evidence="1">ST1C</strain>
    </source>
</reference>
<protein>
    <submittedName>
        <fullName evidence="1">Uncharacterized protein</fullName>
    </submittedName>
</protein>
<comment type="caution">
    <text evidence="1">The sequence shown here is derived from an EMBL/GenBank/DDBJ whole genome shotgun (WGS) entry which is preliminary data.</text>
</comment>
<dbReference type="Proteomes" id="UP000324800">
    <property type="component" value="Unassembled WGS sequence"/>
</dbReference>